<evidence type="ECO:0000313" key="1">
    <source>
        <dbReference type="EMBL" id="CAH8392658.1"/>
    </source>
</evidence>
<reference evidence="1 2" key="1">
    <citation type="submission" date="2022-03" db="EMBL/GenBank/DDBJ databases">
        <authorList>
            <person name="Macdonald S."/>
            <person name="Ahmed S."/>
            <person name="Newling K."/>
        </authorList>
    </citation>
    <scope>NUCLEOTIDE SEQUENCE [LARGE SCALE GENOMIC DNA]</scope>
</reference>
<keyword evidence="2" id="KW-1185">Reference proteome</keyword>
<evidence type="ECO:0000313" key="2">
    <source>
        <dbReference type="Proteomes" id="UP001642260"/>
    </source>
</evidence>
<dbReference type="EMBL" id="CAKOAT010997779">
    <property type="protein sequence ID" value="CAH8392658.1"/>
    <property type="molecule type" value="Genomic_DNA"/>
</dbReference>
<comment type="caution">
    <text evidence="1">The sequence shown here is derived from an EMBL/GenBank/DDBJ whole genome shotgun (WGS) entry which is preliminary data.</text>
</comment>
<dbReference type="AlphaFoldDB" id="A0ABC8M8Y9"/>
<gene>
    <name evidence="1" type="ORF">ERUC_LOCUS45141</name>
</gene>
<sequence>MAKDCFRHQRTTLSHQVQVSNWEPSFQLQELLYEHVQLTQKATAVNVRHLAYQLFVKMLLRNGKEQYNNQKFKTLPNHGTSSLKPEPQECIYMQIFGIM</sequence>
<protein>
    <submittedName>
        <fullName evidence="1">Uncharacterized protein</fullName>
    </submittedName>
</protein>
<dbReference type="Proteomes" id="UP001642260">
    <property type="component" value="Unassembled WGS sequence"/>
</dbReference>
<organism evidence="1 2">
    <name type="scientific">Eruca vesicaria subsp. sativa</name>
    <name type="common">Garden rocket</name>
    <name type="synonym">Eruca sativa</name>
    <dbReference type="NCBI Taxonomy" id="29727"/>
    <lineage>
        <taxon>Eukaryota</taxon>
        <taxon>Viridiplantae</taxon>
        <taxon>Streptophyta</taxon>
        <taxon>Embryophyta</taxon>
        <taxon>Tracheophyta</taxon>
        <taxon>Spermatophyta</taxon>
        <taxon>Magnoliopsida</taxon>
        <taxon>eudicotyledons</taxon>
        <taxon>Gunneridae</taxon>
        <taxon>Pentapetalae</taxon>
        <taxon>rosids</taxon>
        <taxon>malvids</taxon>
        <taxon>Brassicales</taxon>
        <taxon>Brassicaceae</taxon>
        <taxon>Brassiceae</taxon>
        <taxon>Eruca</taxon>
    </lineage>
</organism>
<proteinExistence type="predicted"/>
<name>A0ABC8M8Y9_ERUVS</name>
<accession>A0ABC8M8Y9</accession>